<feature type="signal peptide" evidence="2">
    <location>
        <begin position="1"/>
        <end position="21"/>
    </location>
</feature>
<organism evidence="4 5">
    <name type="scientific">Candidatus Phycosocius bacilliformis</name>
    <dbReference type="NCBI Taxonomy" id="1445552"/>
    <lineage>
        <taxon>Bacteria</taxon>
        <taxon>Pseudomonadati</taxon>
        <taxon>Pseudomonadota</taxon>
        <taxon>Alphaproteobacteria</taxon>
        <taxon>Caulobacterales</taxon>
        <taxon>Caulobacterales incertae sedis</taxon>
        <taxon>Candidatus Phycosocius</taxon>
    </lineage>
</organism>
<dbReference type="Gene3D" id="2.40.128.520">
    <property type="match status" value="1"/>
</dbReference>
<keyword evidence="5" id="KW-1185">Reference proteome</keyword>
<dbReference type="PANTHER" id="PTHR36919:SF2">
    <property type="entry name" value="BLL6627 PROTEIN"/>
    <property type="match status" value="1"/>
</dbReference>
<dbReference type="EMBL" id="BFBR01000001">
    <property type="protein sequence ID" value="GBF56355.1"/>
    <property type="molecule type" value="Genomic_DNA"/>
</dbReference>
<protein>
    <recommendedName>
        <fullName evidence="3">DUF2147 domain-containing protein</fullName>
    </recommendedName>
</protein>
<feature type="chain" id="PRO_5015107958" description="DUF2147 domain-containing protein" evidence="2">
    <location>
        <begin position="22"/>
        <end position="141"/>
    </location>
</feature>
<feature type="region of interest" description="Disordered" evidence="1">
    <location>
        <begin position="54"/>
        <end position="75"/>
    </location>
</feature>
<accession>A0A2P2E5L7</accession>
<name>A0A2P2E5L7_9PROT</name>
<evidence type="ECO:0000313" key="4">
    <source>
        <dbReference type="EMBL" id="GBF56355.1"/>
    </source>
</evidence>
<dbReference type="OrthoDB" id="9811671at2"/>
<dbReference type="Proteomes" id="UP000245086">
    <property type="component" value="Unassembled WGS sequence"/>
</dbReference>
<reference evidence="4 5" key="1">
    <citation type="journal article" date="2018" name="Genome Announc.">
        <title>Draft Genome Sequence of "Candidatus Phycosocius bacilliformis," an Alphaproteobacterial Ectosymbiont of the Hydrocarbon-Producing Green Alga Botryococcus braunii.</title>
        <authorList>
            <person name="Tanabe Y."/>
            <person name="Yamaguchi H."/>
            <person name="Watanabe M.M."/>
        </authorList>
    </citation>
    <scope>NUCLEOTIDE SEQUENCE [LARGE SCALE GENOMIC DNA]</scope>
    <source>
        <strain evidence="4 5">BOTRYCO-2</strain>
    </source>
</reference>
<evidence type="ECO:0000313" key="5">
    <source>
        <dbReference type="Proteomes" id="UP000245086"/>
    </source>
</evidence>
<keyword evidence="2" id="KW-0732">Signal</keyword>
<sequence>MTKLALGFAPVLFFLASPALANDLHGTRWVTANGSGIIQIVACGTKTCGRIVGPGPRADRNAPTTDTKNPNPNLRSRSIVGLSILTGFTAQPDGKFTGGQIYDPTEGKTYRSEFRLKKDGKLEVKGCVGPICVGQTWTPAS</sequence>
<evidence type="ECO:0000256" key="1">
    <source>
        <dbReference type="SAM" id="MobiDB-lite"/>
    </source>
</evidence>
<evidence type="ECO:0000259" key="3">
    <source>
        <dbReference type="Pfam" id="PF09917"/>
    </source>
</evidence>
<dbReference type="Pfam" id="PF09917">
    <property type="entry name" value="DUF2147"/>
    <property type="match status" value="1"/>
</dbReference>
<proteinExistence type="predicted"/>
<evidence type="ECO:0000256" key="2">
    <source>
        <dbReference type="SAM" id="SignalP"/>
    </source>
</evidence>
<dbReference type="InterPro" id="IPR019223">
    <property type="entry name" value="DUF2147"/>
</dbReference>
<dbReference type="PANTHER" id="PTHR36919">
    <property type="entry name" value="BLR1215 PROTEIN"/>
    <property type="match status" value="1"/>
</dbReference>
<gene>
    <name evidence="4" type="ORF">PbB2_00010</name>
</gene>
<feature type="domain" description="DUF2147" evidence="3">
    <location>
        <begin position="28"/>
        <end position="138"/>
    </location>
</feature>
<dbReference type="RefSeq" id="WP_108983255.1">
    <property type="nucleotide sequence ID" value="NZ_BFBR01000001.1"/>
</dbReference>
<comment type="caution">
    <text evidence="4">The sequence shown here is derived from an EMBL/GenBank/DDBJ whole genome shotgun (WGS) entry which is preliminary data.</text>
</comment>
<feature type="compositionally biased region" description="Polar residues" evidence="1">
    <location>
        <begin position="62"/>
        <end position="75"/>
    </location>
</feature>
<dbReference type="AlphaFoldDB" id="A0A2P2E5L7"/>